<dbReference type="PANTHER" id="PTHR44196:SF1">
    <property type="entry name" value="DEHYDROGENASE_REDUCTASE SDR FAMILY MEMBER 7B"/>
    <property type="match status" value="1"/>
</dbReference>
<keyword evidence="4" id="KW-1185">Reference proteome</keyword>
<evidence type="ECO:0000313" key="4">
    <source>
        <dbReference type="Proteomes" id="UP000252357"/>
    </source>
</evidence>
<accession>A0A368L0N5</accession>
<dbReference type="Proteomes" id="UP000252357">
    <property type="component" value="Unassembled WGS sequence"/>
</dbReference>
<dbReference type="GO" id="GO:0016491">
    <property type="term" value="F:oxidoreductase activity"/>
    <property type="evidence" value="ECO:0007669"/>
    <property type="project" value="UniProtKB-KW"/>
</dbReference>
<name>A0A368L0N5_9BURK</name>
<dbReference type="OrthoDB" id="335726at2"/>
<comment type="caution">
    <text evidence="3">The sequence shown here is derived from an EMBL/GenBank/DDBJ whole genome shotgun (WGS) entry which is preliminary data.</text>
</comment>
<dbReference type="GO" id="GO:0016020">
    <property type="term" value="C:membrane"/>
    <property type="evidence" value="ECO:0007669"/>
    <property type="project" value="TreeGrafter"/>
</dbReference>
<dbReference type="Gene3D" id="3.40.50.720">
    <property type="entry name" value="NAD(P)-binding Rossmann-like Domain"/>
    <property type="match status" value="1"/>
</dbReference>
<reference evidence="3 4" key="1">
    <citation type="journal article" date="2018" name="Int. J. Syst. Evol. Microbiol.">
        <title>Parvibium lacunae gen. nov., sp. nov., a new member of the family Alcaligenaceae isolated from a freshwater pond.</title>
        <authorList>
            <person name="Chen W.M."/>
            <person name="Xie P.B."/>
            <person name="Hsu M.Y."/>
            <person name="Sheu S.Y."/>
        </authorList>
    </citation>
    <scope>NUCLEOTIDE SEQUENCE [LARGE SCALE GENOMIC DNA]</scope>
    <source>
        <strain evidence="3 4">KMB9</strain>
    </source>
</reference>
<evidence type="ECO:0000256" key="2">
    <source>
        <dbReference type="ARBA" id="ARBA00023002"/>
    </source>
</evidence>
<dbReference type="PANTHER" id="PTHR44196">
    <property type="entry name" value="DEHYDROGENASE/REDUCTASE SDR FAMILY MEMBER 7B"/>
    <property type="match status" value="1"/>
</dbReference>
<evidence type="ECO:0000256" key="1">
    <source>
        <dbReference type="ARBA" id="ARBA00006484"/>
    </source>
</evidence>
<dbReference type="InterPro" id="IPR002347">
    <property type="entry name" value="SDR_fam"/>
</dbReference>
<comment type="similarity">
    <text evidence="1">Belongs to the short-chain dehydrogenases/reductases (SDR) family.</text>
</comment>
<dbReference type="AlphaFoldDB" id="A0A368L0N5"/>
<sequence length="257" mass="27612">MNPKIQTWQGRRVWLIGASTGIGAATAQQLLALGARVALSARSEDKLAALAAGTPAAQVQILPLDITQPAQLAQAHAQLCAAWGGVDLYLILAGGYTPMRADSFDAEAARALLELNVQGVFNVLPLALPQLQQQGHGGLGIVSSVAGYRGLPKALVYGPSKAALINLAETLYLDLAPKGIGVYLINPGFVETPLTAQNDFKMPALITPAQAAHALLRGLARGQFEITFPRRFTYWLKFLRLLPYRLYFYLVHKMTGL</sequence>
<dbReference type="Pfam" id="PF00106">
    <property type="entry name" value="adh_short"/>
    <property type="match status" value="1"/>
</dbReference>
<evidence type="ECO:0000313" key="3">
    <source>
        <dbReference type="EMBL" id="RCS57133.1"/>
    </source>
</evidence>
<organism evidence="3 4">
    <name type="scientific">Parvibium lacunae</name>
    <dbReference type="NCBI Taxonomy" id="1888893"/>
    <lineage>
        <taxon>Bacteria</taxon>
        <taxon>Pseudomonadati</taxon>
        <taxon>Pseudomonadota</taxon>
        <taxon>Betaproteobacteria</taxon>
        <taxon>Burkholderiales</taxon>
        <taxon>Alcaligenaceae</taxon>
        <taxon>Parvibium</taxon>
    </lineage>
</organism>
<protein>
    <submittedName>
        <fullName evidence="3">SDR family NAD(P)-dependent oxidoreductase</fullName>
    </submittedName>
</protein>
<dbReference type="SUPFAM" id="SSF51735">
    <property type="entry name" value="NAD(P)-binding Rossmann-fold domains"/>
    <property type="match status" value="1"/>
</dbReference>
<gene>
    <name evidence="3" type="ORF">DU000_10035</name>
</gene>
<dbReference type="RefSeq" id="WP_114403275.1">
    <property type="nucleotide sequence ID" value="NZ_QPGB01000004.1"/>
</dbReference>
<dbReference type="PRINTS" id="PR00081">
    <property type="entry name" value="GDHRDH"/>
</dbReference>
<dbReference type="InterPro" id="IPR036291">
    <property type="entry name" value="NAD(P)-bd_dom_sf"/>
</dbReference>
<dbReference type="EMBL" id="QPGB01000004">
    <property type="protein sequence ID" value="RCS57133.1"/>
    <property type="molecule type" value="Genomic_DNA"/>
</dbReference>
<proteinExistence type="inferred from homology"/>
<keyword evidence="2" id="KW-0560">Oxidoreductase</keyword>